<feature type="region of interest" description="Disordered" evidence="7">
    <location>
        <begin position="1"/>
        <end position="22"/>
    </location>
</feature>
<keyword evidence="10" id="KW-1185">Reference proteome</keyword>
<dbReference type="AlphaFoldDB" id="A0A1I2DUT7"/>
<keyword evidence="3" id="KW-1003">Cell membrane</keyword>
<keyword evidence="4" id="KW-0812">Transmembrane</keyword>
<sequence>MTARPQRPEAVPRSRLLPAAERQDPDDRSLLLEALTRLAHPSILVVAVYLLVVGLHHPGGGFAAGLVAGLGLVLRRLAGGPHELRAASPAPPGVLLGAGLTLVAGYAATGVVVAGELLAGAVWAFDAGVLGHVEIPSSVLFETGTALIIVGLTLDVVRTLGADEPAAEDAEEDV</sequence>
<dbReference type="PANTHER" id="PTHR33932:SF4">
    <property type="entry name" value="NA(+)_H(+) ANTIPORTER SUBUNIT B"/>
    <property type="match status" value="1"/>
</dbReference>
<dbReference type="Proteomes" id="UP000198589">
    <property type="component" value="Unassembled WGS sequence"/>
</dbReference>
<dbReference type="InterPro" id="IPR050622">
    <property type="entry name" value="CPA3_antiporter_subunitB"/>
</dbReference>
<name>A0A1I2DUT7_9ACTN</name>
<evidence type="ECO:0000259" key="8">
    <source>
        <dbReference type="Pfam" id="PF04039"/>
    </source>
</evidence>
<keyword evidence="5" id="KW-1133">Transmembrane helix</keyword>
<keyword evidence="6" id="KW-0472">Membrane</keyword>
<dbReference type="PANTHER" id="PTHR33932">
    <property type="entry name" value="NA(+)/H(+) ANTIPORTER SUBUNIT B"/>
    <property type="match status" value="1"/>
</dbReference>
<dbReference type="OrthoDB" id="5184677at2"/>
<evidence type="ECO:0000313" key="9">
    <source>
        <dbReference type="EMBL" id="SFE84001.1"/>
    </source>
</evidence>
<dbReference type="STRING" id="1798228.SAMN05216574_106126"/>
<evidence type="ECO:0000256" key="5">
    <source>
        <dbReference type="ARBA" id="ARBA00022989"/>
    </source>
</evidence>
<dbReference type="Pfam" id="PF04039">
    <property type="entry name" value="MnhB"/>
    <property type="match status" value="1"/>
</dbReference>
<dbReference type="InterPro" id="IPR007182">
    <property type="entry name" value="MnhB"/>
</dbReference>
<comment type="subcellular location">
    <subcellularLocation>
        <location evidence="1">Cell membrane</location>
        <topology evidence="1">Multi-pass membrane protein</topology>
    </subcellularLocation>
</comment>
<comment type="similarity">
    <text evidence="2">Belongs to the CPA3 antiporters (TC 2.A.63) subunit B family.</text>
</comment>
<evidence type="ECO:0000313" key="10">
    <source>
        <dbReference type="Proteomes" id="UP000198589"/>
    </source>
</evidence>
<dbReference type="RefSeq" id="WP_092196788.1">
    <property type="nucleotide sequence ID" value="NZ_FOND01000006.1"/>
</dbReference>
<organism evidence="9 10">
    <name type="scientific">Blastococcus tunisiensis</name>
    <dbReference type="NCBI Taxonomy" id="1798228"/>
    <lineage>
        <taxon>Bacteria</taxon>
        <taxon>Bacillati</taxon>
        <taxon>Actinomycetota</taxon>
        <taxon>Actinomycetes</taxon>
        <taxon>Geodermatophilales</taxon>
        <taxon>Geodermatophilaceae</taxon>
        <taxon>Blastococcus</taxon>
    </lineage>
</organism>
<dbReference type="EMBL" id="FOND01000006">
    <property type="protein sequence ID" value="SFE84001.1"/>
    <property type="molecule type" value="Genomic_DNA"/>
</dbReference>
<protein>
    <submittedName>
        <fullName evidence="9">Multisubunit Na+/H+ antiporter, MnhB subunit</fullName>
    </submittedName>
</protein>
<evidence type="ECO:0000256" key="7">
    <source>
        <dbReference type="SAM" id="MobiDB-lite"/>
    </source>
</evidence>
<feature type="domain" description="Na+/H+ antiporter MnhB subunit-related protein" evidence="8">
    <location>
        <begin position="32"/>
        <end position="154"/>
    </location>
</feature>
<feature type="compositionally biased region" description="Basic and acidic residues" evidence="7">
    <location>
        <begin position="1"/>
        <end position="12"/>
    </location>
</feature>
<dbReference type="GO" id="GO:0005886">
    <property type="term" value="C:plasma membrane"/>
    <property type="evidence" value="ECO:0007669"/>
    <property type="project" value="UniProtKB-SubCell"/>
</dbReference>
<evidence type="ECO:0000256" key="6">
    <source>
        <dbReference type="ARBA" id="ARBA00023136"/>
    </source>
</evidence>
<evidence type="ECO:0000256" key="2">
    <source>
        <dbReference type="ARBA" id="ARBA00009425"/>
    </source>
</evidence>
<evidence type="ECO:0000256" key="4">
    <source>
        <dbReference type="ARBA" id="ARBA00022692"/>
    </source>
</evidence>
<gene>
    <name evidence="9" type="ORF">SAMN05216574_106126</name>
</gene>
<evidence type="ECO:0000256" key="1">
    <source>
        <dbReference type="ARBA" id="ARBA00004651"/>
    </source>
</evidence>
<accession>A0A1I2DUT7</accession>
<reference evidence="10" key="1">
    <citation type="submission" date="2016-10" db="EMBL/GenBank/DDBJ databases">
        <authorList>
            <person name="Varghese N."/>
            <person name="Submissions S."/>
        </authorList>
    </citation>
    <scope>NUCLEOTIDE SEQUENCE [LARGE SCALE GENOMIC DNA]</scope>
    <source>
        <strain evidence="10">DSM 46838</strain>
    </source>
</reference>
<proteinExistence type="inferred from homology"/>
<evidence type="ECO:0000256" key="3">
    <source>
        <dbReference type="ARBA" id="ARBA00022475"/>
    </source>
</evidence>